<proteinExistence type="predicted"/>
<feature type="transmembrane region" description="Helical" evidence="1">
    <location>
        <begin position="49"/>
        <end position="70"/>
    </location>
</feature>
<comment type="caution">
    <text evidence="3">The sequence shown here is derived from an EMBL/GenBank/DDBJ whole genome shotgun (WGS) entry which is preliminary data.</text>
</comment>
<evidence type="ECO:0000313" key="4">
    <source>
        <dbReference type="Proteomes" id="UP001500394"/>
    </source>
</evidence>
<name>A0ABP8QYM3_9SPHI</name>
<feature type="transmembrane region" description="Helical" evidence="1">
    <location>
        <begin position="90"/>
        <end position="107"/>
    </location>
</feature>
<dbReference type="Proteomes" id="UP001500394">
    <property type="component" value="Unassembled WGS sequence"/>
</dbReference>
<accession>A0ABP8QYM3</accession>
<keyword evidence="1" id="KW-0812">Transmembrane</keyword>
<evidence type="ECO:0000256" key="1">
    <source>
        <dbReference type="SAM" id="Phobius"/>
    </source>
</evidence>
<feature type="transmembrane region" description="Helical" evidence="1">
    <location>
        <begin position="190"/>
        <end position="208"/>
    </location>
</feature>
<feature type="domain" description="CAAX prenyl protease 2/Lysostaphin resistance protein A-like" evidence="2">
    <location>
        <begin position="97"/>
        <end position="200"/>
    </location>
</feature>
<feature type="transmembrane region" description="Helical" evidence="1">
    <location>
        <begin position="12"/>
        <end position="28"/>
    </location>
</feature>
<keyword evidence="3" id="KW-0645">Protease</keyword>
<dbReference type="GO" id="GO:0008233">
    <property type="term" value="F:peptidase activity"/>
    <property type="evidence" value="ECO:0007669"/>
    <property type="project" value="UniProtKB-KW"/>
</dbReference>
<reference evidence="4" key="1">
    <citation type="journal article" date="2019" name="Int. J. Syst. Evol. Microbiol.">
        <title>The Global Catalogue of Microorganisms (GCM) 10K type strain sequencing project: providing services to taxonomists for standard genome sequencing and annotation.</title>
        <authorList>
            <consortium name="The Broad Institute Genomics Platform"/>
            <consortium name="The Broad Institute Genome Sequencing Center for Infectious Disease"/>
            <person name="Wu L."/>
            <person name="Ma J."/>
        </authorList>
    </citation>
    <scope>NUCLEOTIDE SEQUENCE [LARGE SCALE GENOMIC DNA]</scope>
    <source>
        <strain evidence="4">JCM 17858</strain>
    </source>
</reference>
<keyword evidence="1" id="KW-0472">Membrane</keyword>
<dbReference type="Pfam" id="PF02517">
    <property type="entry name" value="Rce1-like"/>
    <property type="match status" value="1"/>
</dbReference>
<organism evidence="3 4">
    <name type="scientific">Sphingobacterium thermophilum</name>
    <dbReference type="NCBI Taxonomy" id="768534"/>
    <lineage>
        <taxon>Bacteria</taxon>
        <taxon>Pseudomonadati</taxon>
        <taxon>Bacteroidota</taxon>
        <taxon>Sphingobacteriia</taxon>
        <taxon>Sphingobacteriales</taxon>
        <taxon>Sphingobacteriaceae</taxon>
        <taxon>Sphingobacterium</taxon>
    </lineage>
</organism>
<dbReference type="GO" id="GO:0006508">
    <property type="term" value="P:proteolysis"/>
    <property type="evidence" value="ECO:0007669"/>
    <property type="project" value="UniProtKB-KW"/>
</dbReference>
<evidence type="ECO:0000313" key="3">
    <source>
        <dbReference type="EMBL" id="GAA4513327.1"/>
    </source>
</evidence>
<keyword evidence="1" id="KW-1133">Transmembrane helix</keyword>
<protein>
    <submittedName>
        <fullName evidence="3">CPBP family glutamic-type intramembrane protease</fullName>
    </submittedName>
</protein>
<dbReference type="EMBL" id="BAABGR010000006">
    <property type="protein sequence ID" value="GAA4513327.1"/>
    <property type="molecule type" value="Genomic_DNA"/>
</dbReference>
<feature type="transmembrane region" description="Helical" evidence="1">
    <location>
        <begin position="158"/>
        <end position="178"/>
    </location>
</feature>
<feature type="transmembrane region" description="Helical" evidence="1">
    <location>
        <begin position="128"/>
        <end position="152"/>
    </location>
</feature>
<keyword evidence="4" id="KW-1185">Reference proteome</keyword>
<sequence>MYELMNEVISTLFQVGFMVLVPFLFFLFRKDKSTGFLQYVGLYKPQGKTLGLVLLATVLTLFLGVGLALMNDDFKAIFFSPYSISGKLRAMGPSWVTFIAIVLAAGLRTSFAEELFFRGFIAKRLINLTGFAVGNFLQAIIFGLLHLYLMWLLVNTEILLLALVFVLSTTIGWILGYIKEKKGNGSIIPGWVAHGLGNFVTYFTIAFVL</sequence>
<keyword evidence="3" id="KW-0378">Hydrolase</keyword>
<evidence type="ECO:0000259" key="2">
    <source>
        <dbReference type="Pfam" id="PF02517"/>
    </source>
</evidence>
<gene>
    <name evidence="3" type="ORF">GCM10023173_08830</name>
</gene>
<dbReference type="InterPro" id="IPR003675">
    <property type="entry name" value="Rce1/LyrA-like_dom"/>
</dbReference>